<dbReference type="EMBL" id="CM026426">
    <property type="protein sequence ID" value="KAG0572500.1"/>
    <property type="molecule type" value="Genomic_DNA"/>
</dbReference>
<keyword evidence="3" id="KW-1185">Reference proteome</keyword>
<reference evidence="2" key="1">
    <citation type="submission" date="2020-06" db="EMBL/GenBank/DDBJ databases">
        <title>WGS assembly of Ceratodon purpureus strain R40.</title>
        <authorList>
            <person name="Carey S.B."/>
            <person name="Jenkins J."/>
            <person name="Shu S."/>
            <person name="Lovell J.T."/>
            <person name="Sreedasyam A."/>
            <person name="Maumus F."/>
            <person name="Tiley G.P."/>
            <person name="Fernandez-Pozo N."/>
            <person name="Barry K."/>
            <person name="Chen C."/>
            <person name="Wang M."/>
            <person name="Lipzen A."/>
            <person name="Daum C."/>
            <person name="Saski C.A."/>
            <person name="Payton A.C."/>
            <person name="Mcbreen J.C."/>
            <person name="Conrad R.E."/>
            <person name="Kollar L.M."/>
            <person name="Olsson S."/>
            <person name="Huttunen S."/>
            <person name="Landis J.B."/>
            <person name="Wickett N.J."/>
            <person name="Johnson M.G."/>
            <person name="Rensing S.A."/>
            <person name="Grimwood J."/>
            <person name="Schmutz J."/>
            <person name="Mcdaniel S.F."/>
        </authorList>
    </citation>
    <scope>NUCLEOTIDE SEQUENCE</scope>
    <source>
        <strain evidence="2">R40</strain>
    </source>
</reference>
<feature type="transmembrane region" description="Helical" evidence="1">
    <location>
        <begin position="6"/>
        <end position="27"/>
    </location>
</feature>
<comment type="caution">
    <text evidence="2">The sequence shown here is derived from an EMBL/GenBank/DDBJ whole genome shotgun (WGS) entry which is preliminary data.</text>
</comment>
<evidence type="ECO:0000313" key="3">
    <source>
        <dbReference type="Proteomes" id="UP000822688"/>
    </source>
</evidence>
<name>A0A8T0HNK4_CERPU</name>
<keyword evidence="1" id="KW-1133">Transmembrane helix</keyword>
<organism evidence="2 3">
    <name type="scientific">Ceratodon purpureus</name>
    <name type="common">Fire moss</name>
    <name type="synonym">Dicranum purpureum</name>
    <dbReference type="NCBI Taxonomy" id="3225"/>
    <lineage>
        <taxon>Eukaryota</taxon>
        <taxon>Viridiplantae</taxon>
        <taxon>Streptophyta</taxon>
        <taxon>Embryophyta</taxon>
        <taxon>Bryophyta</taxon>
        <taxon>Bryophytina</taxon>
        <taxon>Bryopsida</taxon>
        <taxon>Dicranidae</taxon>
        <taxon>Pseudoditrichales</taxon>
        <taxon>Ditrichaceae</taxon>
        <taxon>Ceratodon</taxon>
    </lineage>
</organism>
<evidence type="ECO:0000313" key="2">
    <source>
        <dbReference type="EMBL" id="KAG0572500.1"/>
    </source>
</evidence>
<keyword evidence="1" id="KW-0812">Transmembrane</keyword>
<accession>A0A8T0HNK4</accession>
<gene>
    <name evidence="2" type="ORF">KC19_VG100400</name>
</gene>
<evidence type="ECO:0000256" key="1">
    <source>
        <dbReference type="SAM" id="Phobius"/>
    </source>
</evidence>
<dbReference type="AlphaFoldDB" id="A0A8T0HNK4"/>
<sequence>MNEFLVVWVLALAHSVVMVMDVVGVYCSEKLDKEHTTLEWRQIMEDGVIAFYWFCCT</sequence>
<protein>
    <submittedName>
        <fullName evidence="2">Uncharacterized protein</fullName>
    </submittedName>
</protein>
<proteinExistence type="predicted"/>
<keyword evidence="1" id="KW-0472">Membrane</keyword>
<dbReference type="Proteomes" id="UP000822688">
    <property type="component" value="Chromosome V"/>
</dbReference>